<name>A0ABQ5UTR4_9HYPH</name>
<dbReference type="EMBL" id="BSNI01000002">
    <property type="protein sequence ID" value="GLQ17963.1"/>
    <property type="molecule type" value="Genomic_DNA"/>
</dbReference>
<reference evidence="1" key="2">
    <citation type="submission" date="2023-01" db="EMBL/GenBank/DDBJ databases">
        <title>Draft genome sequence of Maritalea porphyrae strain NBRC 107169.</title>
        <authorList>
            <person name="Sun Q."/>
            <person name="Mori K."/>
        </authorList>
    </citation>
    <scope>NUCLEOTIDE SEQUENCE</scope>
    <source>
        <strain evidence="1">NBRC 107169</strain>
    </source>
</reference>
<organism evidence="1 2">
    <name type="scientific">Maritalea porphyrae</name>
    <dbReference type="NCBI Taxonomy" id="880732"/>
    <lineage>
        <taxon>Bacteria</taxon>
        <taxon>Pseudomonadati</taxon>
        <taxon>Pseudomonadota</taxon>
        <taxon>Alphaproteobacteria</taxon>
        <taxon>Hyphomicrobiales</taxon>
        <taxon>Devosiaceae</taxon>
        <taxon>Maritalea</taxon>
    </lineage>
</organism>
<evidence type="ECO:0000313" key="1">
    <source>
        <dbReference type="EMBL" id="GLQ17963.1"/>
    </source>
</evidence>
<evidence type="ECO:0000313" key="2">
    <source>
        <dbReference type="Proteomes" id="UP001161405"/>
    </source>
</evidence>
<reference evidence="1" key="1">
    <citation type="journal article" date="2014" name="Int. J. Syst. Evol. Microbiol.">
        <title>Complete genome of a new Firmicutes species belonging to the dominant human colonic microbiota ('Ruminococcus bicirculans') reveals two chromosomes and a selective capacity to utilize plant glucans.</title>
        <authorList>
            <consortium name="NISC Comparative Sequencing Program"/>
            <person name="Wegmann U."/>
            <person name="Louis P."/>
            <person name="Goesmann A."/>
            <person name="Henrissat B."/>
            <person name="Duncan S.H."/>
            <person name="Flint H.J."/>
        </authorList>
    </citation>
    <scope>NUCLEOTIDE SEQUENCE</scope>
    <source>
        <strain evidence="1">NBRC 107169</strain>
    </source>
</reference>
<protein>
    <submittedName>
        <fullName evidence="1">Uncharacterized protein</fullName>
    </submittedName>
</protein>
<dbReference type="Proteomes" id="UP001161405">
    <property type="component" value="Unassembled WGS sequence"/>
</dbReference>
<gene>
    <name evidence="1" type="ORF">GCM10007879_22120</name>
</gene>
<sequence>MQVEEFDFAIFGSGIDAALLGAELVKRHDCRVLLIRDHVNDYTLDHQQQFSMSGIADPDTIDQLASGLDNFHLHFGGKTGRACYERTQLALKISCAERSDLLHFIEGALIACDMQSERKAARNGDEFLLLRDVIAPRRREALEYLHHAYVGVGMEVFDRTDFDQVKRLRDGRLNLKLHDKRMYAAHSVVLDDDLVDQYADDEFRQFISPVVGTKMALKTISKYTKPPAYYVDTGFSLFATDSASILAFAPMTYGAFVRNAKSDFVGVEHLDLAAQGAYKAHVTKDGAPILHFLRETKTWLFAGGGNVSAFLMPSISDQICNKSSPQDNKYWANRGTKSRKCADIKLMPPSKGDNNAAL</sequence>
<dbReference type="RefSeq" id="WP_284364487.1">
    <property type="nucleotide sequence ID" value="NZ_BSNI01000002.1"/>
</dbReference>
<accession>A0ABQ5UTR4</accession>
<comment type="caution">
    <text evidence="1">The sequence shown here is derived from an EMBL/GenBank/DDBJ whole genome shotgun (WGS) entry which is preliminary data.</text>
</comment>
<keyword evidence="2" id="KW-1185">Reference proteome</keyword>
<proteinExistence type="predicted"/>